<name>A0ABZ2TYE8_9ACTN</name>
<evidence type="ECO:0000313" key="2">
    <source>
        <dbReference type="Proteomes" id="UP001479933"/>
    </source>
</evidence>
<dbReference type="Proteomes" id="UP001479933">
    <property type="component" value="Chromosome"/>
</dbReference>
<dbReference type="RefSeq" id="WP_066162448.1">
    <property type="nucleotide sequence ID" value="NZ_CP136137.1"/>
</dbReference>
<reference evidence="1 2" key="1">
    <citation type="journal article" date="2023" name="Virus Evol.">
        <title>Computational host range prediction-The good, the bad, and the ugly.</title>
        <authorList>
            <person name="Howell A.A."/>
            <person name="Versoza C.J."/>
            <person name="Pfeifer S.P."/>
        </authorList>
    </citation>
    <scope>NUCLEOTIDE SEQUENCE [LARGE SCALE GENOMIC DNA]</scope>
    <source>
        <strain evidence="1 2">1610/1b</strain>
    </source>
</reference>
<organism evidence="1 2">
    <name type="scientific">Gordonia hydrophobica</name>
    <dbReference type="NCBI Taxonomy" id="40516"/>
    <lineage>
        <taxon>Bacteria</taxon>
        <taxon>Bacillati</taxon>
        <taxon>Actinomycetota</taxon>
        <taxon>Actinomycetes</taxon>
        <taxon>Mycobacteriales</taxon>
        <taxon>Gordoniaceae</taxon>
        <taxon>Gordonia</taxon>
    </lineage>
</organism>
<evidence type="ECO:0000313" key="1">
    <source>
        <dbReference type="EMBL" id="WYY06368.1"/>
    </source>
</evidence>
<dbReference type="EMBL" id="CP136137">
    <property type="protein sequence ID" value="WYY06368.1"/>
    <property type="molecule type" value="Genomic_DNA"/>
</dbReference>
<proteinExistence type="predicted"/>
<dbReference type="Pfam" id="PF11855">
    <property type="entry name" value="DUF3375"/>
    <property type="match status" value="1"/>
</dbReference>
<keyword evidence="2" id="KW-1185">Reference proteome</keyword>
<protein>
    <submittedName>
        <fullName evidence="1">DUF3375 domain-containing protein</fullName>
    </submittedName>
</protein>
<sequence length="487" mass="53804">MSAVGDAHQLSALHRDSSGWALLRSDNAPLTISLLGRHFGDGVRSLPAPELFDLLDADLEALRDDGYDLPRSGQGYCSDWVRAGFLLRRASAASREEFIEPTEGTFAAIAFVAGLTSPISTVTESRLTTLATQLANLARDTDPSVETRLARLQAERDEIDRQMAAVRSGDFPVVDGDRALERSHEILSLASEIPGDFARVRASFDELNRTLRARILDEDSDRSDTLGDVFRGVDLIGDSDAGRSFTAFYDTILDASRSAQIDDAIGAVLDRPFARRLSSAERRSLRALLSDMENAAAEVHDTMTSLSRSLRHFVQSRAYEEHRRLQQLIRTAQQHARGVAQVRRPYDVLDLELIRVGMSLESVAALKPHNPADDRVVDQVEIHEPGVADLAELRQLVRESEIDFHELTDNIVATLHTRGRASVGDVLADHEATQGLASVVGLLVLAVRHGHPTADFEAVQWTSTSGVRRRARIVRHVYDPTAEEFRR</sequence>
<dbReference type="InterPro" id="IPR021804">
    <property type="entry name" value="DUF3375"/>
</dbReference>
<gene>
    <name evidence="1" type="ORF">RVF87_14995</name>
</gene>
<accession>A0ABZ2TYE8</accession>